<name>A0A8T2RTM4_CERRI</name>
<protein>
    <submittedName>
        <fullName evidence="2">Uncharacterized protein</fullName>
    </submittedName>
</protein>
<dbReference type="AlphaFoldDB" id="A0A8T2RTM4"/>
<keyword evidence="3" id="KW-1185">Reference proteome</keyword>
<feature type="signal peptide" evidence="1">
    <location>
        <begin position="1"/>
        <end position="29"/>
    </location>
</feature>
<accession>A0A8T2RTM4</accession>
<dbReference type="EMBL" id="CM035430">
    <property type="protein sequence ID" value="KAH7298915.1"/>
    <property type="molecule type" value="Genomic_DNA"/>
</dbReference>
<sequence>MGRRERERKPRSRVVFIRWILLFDRYVRGSSWLWYEGDGCMHSCGGIGRQRQFMREVVEQNRASRTELLHEKVQALEDDISQRESFLF</sequence>
<organism evidence="2 3">
    <name type="scientific">Ceratopteris richardii</name>
    <name type="common">Triangle waterfern</name>
    <dbReference type="NCBI Taxonomy" id="49495"/>
    <lineage>
        <taxon>Eukaryota</taxon>
        <taxon>Viridiplantae</taxon>
        <taxon>Streptophyta</taxon>
        <taxon>Embryophyta</taxon>
        <taxon>Tracheophyta</taxon>
        <taxon>Polypodiopsida</taxon>
        <taxon>Polypodiidae</taxon>
        <taxon>Polypodiales</taxon>
        <taxon>Pteridineae</taxon>
        <taxon>Pteridaceae</taxon>
        <taxon>Parkerioideae</taxon>
        <taxon>Ceratopteris</taxon>
    </lineage>
</organism>
<proteinExistence type="predicted"/>
<comment type="caution">
    <text evidence="2">The sequence shown here is derived from an EMBL/GenBank/DDBJ whole genome shotgun (WGS) entry which is preliminary data.</text>
</comment>
<evidence type="ECO:0000313" key="2">
    <source>
        <dbReference type="EMBL" id="KAH7298915.1"/>
    </source>
</evidence>
<evidence type="ECO:0000256" key="1">
    <source>
        <dbReference type="SAM" id="SignalP"/>
    </source>
</evidence>
<feature type="chain" id="PRO_5035772871" evidence="1">
    <location>
        <begin position="30"/>
        <end position="88"/>
    </location>
</feature>
<reference evidence="2" key="1">
    <citation type="submission" date="2021-08" db="EMBL/GenBank/DDBJ databases">
        <title>WGS assembly of Ceratopteris richardii.</title>
        <authorList>
            <person name="Marchant D.B."/>
            <person name="Chen G."/>
            <person name="Jenkins J."/>
            <person name="Shu S."/>
            <person name="Leebens-Mack J."/>
            <person name="Grimwood J."/>
            <person name="Schmutz J."/>
            <person name="Soltis P."/>
            <person name="Soltis D."/>
            <person name="Chen Z.-H."/>
        </authorList>
    </citation>
    <scope>NUCLEOTIDE SEQUENCE</scope>
    <source>
        <strain evidence="2">Whitten #5841</strain>
        <tissue evidence="2">Leaf</tissue>
    </source>
</reference>
<keyword evidence="1" id="KW-0732">Signal</keyword>
<gene>
    <name evidence="2" type="ORF">KP509_25G064200</name>
</gene>
<dbReference type="Proteomes" id="UP000825935">
    <property type="component" value="Chromosome 25"/>
</dbReference>
<evidence type="ECO:0000313" key="3">
    <source>
        <dbReference type="Proteomes" id="UP000825935"/>
    </source>
</evidence>